<dbReference type="Proteomes" id="UP000604273">
    <property type="component" value="Unassembled WGS sequence"/>
</dbReference>
<dbReference type="PANTHER" id="PTHR24198">
    <property type="entry name" value="ANKYRIN REPEAT AND PROTEIN KINASE DOMAIN-CONTAINING PROTEIN"/>
    <property type="match status" value="1"/>
</dbReference>
<keyword evidence="2" id="KW-0040">ANK repeat</keyword>
<reference evidence="3" key="2">
    <citation type="submission" date="2020-05" db="EMBL/GenBank/DDBJ databases">
        <authorList>
            <person name="Kim H.-S."/>
            <person name="Proctor R.H."/>
            <person name="Brown D.W."/>
        </authorList>
    </citation>
    <scope>NUCLEOTIDE SEQUENCE</scope>
    <source>
        <strain evidence="3">NRRL 45417</strain>
    </source>
</reference>
<reference evidence="3" key="1">
    <citation type="journal article" date="2020" name="BMC Genomics">
        <title>Correction to: Identification and distribution of gene clusters required for synthesis of sphingolipid metabolism inhibitors in diverse species of the filamentous fungus Fusarium.</title>
        <authorList>
            <person name="Kim H.S."/>
            <person name="Lohmar J.M."/>
            <person name="Busman M."/>
            <person name="Brown D.W."/>
            <person name="Naumann T.A."/>
            <person name="Divon H.H."/>
            <person name="Lysoe E."/>
            <person name="Uhlig S."/>
            <person name="Proctor R.H."/>
        </authorList>
    </citation>
    <scope>NUCLEOTIDE SEQUENCE</scope>
    <source>
        <strain evidence="3">NRRL 45417</strain>
    </source>
</reference>
<organism evidence="3 4">
    <name type="scientific">Fusarium gaditjirri</name>
    <dbReference type="NCBI Taxonomy" id="282569"/>
    <lineage>
        <taxon>Eukaryota</taxon>
        <taxon>Fungi</taxon>
        <taxon>Dikarya</taxon>
        <taxon>Ascomycota</taxon>
        <taxon>Pezizomycotina</taxon>
        <taxon>Sordariomycetes</taxon>
        <taxon>Hypocreomycetidae</taxon>
        <taxon>Hypocreales</taxon>
        <taxon>Nectriaceae</taxon>
        <taxon>Fusarium</taxon>
        <taxon>Fusarium nisikadoi species complex</taxon>
    </lineage>
</organism>
<comment type="caution">
    <text evidence="3">The sequence shown here is derived from an EMBL/GenBank/DDBJ whole genome shotgun (WGS) entry which is preliminary data.</text>
</comment>
<keyword evidence="4" id="KW-1185">Reference proteome</keyword>
<sequence>MLRAILASSLARDEMLLSHFVNILIQQGSDVDKNKRDLSTPLQAAASSPQEFKDLTKALLAFGAMITIKCGRHGTALRAGTYSGDEEALQPLLEGGKDENIAYGEHCIAIGAVAFQGHRGIAQIVLQNGPDPGIEAGGYRNAWWGAAYNVKRRTLQQILKDLESVKKSIADKVDLNARGGIFSSGLHTSALYGYVDIVDLLLSQTVIKVNLPDSRGHTPL</sequence>
<dbReference type="EMBL" id="JABFAI010000181">
    <property type="protein sequence ID" value="KAF4951279.1"/>
    <property type="molecule type" value="Genomic_DNA"/>
</dbReference>
<dbReference type="Gene3D" id="1.25.40.20">
    <property type="entry name" value="Ankyrin repeat-containing domain"/>
    <property type="match status" value="2"/>
</dbReference>
<dbReference type="AlphaFoldDB" id="A0A8H4T4S8"/>
<dbReference type="InterPro" id="IPR002110">
    <property type="entry name" value="Ankyrin_rpt"/>
</dbReference>
<keyword evidence="1" id="KW-0677">Repeat</keyword>
<protein>
    <recommendedName>
        <fullName evidence="5">Ankyrin repeat protein</fullName>
    </recommendedName>
</protein>
<name>A0A8H4T4S8_9HYPO</name>
<dbReference type="InterPro" id="IPR036770">
    <property type="entry name" value="Ankyrin_rpt-contain_sf"/>
</dbReference>
<evidence type="ECO:0000313" key="4">
    <source>
        <dbReference type="Proteomes" id="UP000604273"/>
    </source>
</evidence>
<evidence type="ECO:0000256" key="1">
    <source>
        <dbReference type="ARBA" id="ARBA00022737"/>
    </source>
</evidence>
<accession>A0A8H4T4S8</accession>
<gene>
    <name evidence="3" type="ORF">FGADI_7592</name>
</gene>
<evidence type="ECO:0000313" key="3">
    <source>
        <dbReference type="EMBL" id="KAF4951279.1"/>
    </source>
</evidence>
<evidence type="ECO:0008006" key="5">
    <source>
        <dbReference type="Google" id="ProtNLM"/>
    </source>
</evidence>
<dbReference type="SMART" id="SM00248">
    <property type="entry name" value="ANK"/>
    <property type="match status" value="3"/>
</dbReference>
<evidence type="ECO:0000256" key="2">
    <source>
        <dbReference type="ARBA" id="ARBA00023043"/>
    </source>
</evidence>
<dbReference type="OrthoDB" id="4772757at2759"/>
<dbReference type="SUPFAM" id="SSF48403">
    <property type="entry name" value="Ankyrin repeat"/>
    <property type="match status" value="1"/>
</dbReference>
<proteinExistence type="predicted"/>
<dbReference type="PANTHER" id="PTHR24198:SF165">
    <property type="entry name" value="ANKYRIN REPEAT-CONTAINING PROTEIN-RELATED"/>
    <property type="match status" value="1"/>
</dbReference>